<dbReference type="Proteomes" id="UP001141336">
    <property type="component" value="Unassembled WGS sequence"/>
</dbReference>
<dbReference type="NCBIfam" id="TIGR02537">
    <property type="entry name" value="arch_flag_Nterm"/>
    <property type="match status" value="1"/>
</dbReference>
<evidence type="ECO:0000313" key="3">
    <source>
        <dbReference type="EMBL" id="MCZ0862853.1"/>
    </source>
</evidence>
<keyword evidence="1" id="KW-0812">Transmembrane</keyword>
<keyword evidence="1" id="KW-1133">Transmembrane helix</keyword>
<dbReference type="Pfam" id="PF07790">
    <property type="entry name" value="Pilin_N"/>
    <property type="match status" value="1"/>
</dbReference>
<keyword evidence="4" id="KW-1185">Reference proteome</keyword>
<dbReference type="InterPro" id="IPR012859">
    <property type="entry name" value="Pilin_N_archaeal"/>
</dbReference>
<keyword evidence="1" id="KW-0472">Membrane</keyword>
<dbReference type="InterPro" id="IPR013373">
    <property type="entry name" value="Flagellin/pilin_N_arc"/>
</dbReference>
<feature type="domain" description="Archaeal Type IV pilin N-terminal" evidence="2">
    <location>
        <begin position="9"/>
        <end position="86"/>
    </location>
</feature>
<reference evidence="3" key="1">
    <citation type="submission" date="2022-12" db="EMBL/GenBank/DDBJ databases">
        <title>Isolation and characterisation of novel Methanocorpusculum spp. from native Australian herbivores indicates the genus is ancestrally host-associated.</title>
        <authorList>
            <person name="Volmer J.G."/>
            <person name="Soo R.M."/>
            <person name="Evans P.N."/>
            <person name="Hoedt E.C."/>
            <person name="Astorga Alsina A.L."/>
            <person name="Woodcroft B.J."/>
            <person name="Tyson G.W."/>
            <person name="Hugenholtz P."/>
            <person name="Morrison M."/>
        </authorList>
    </citation>
    <scope>NUCLEOTIDE SEQUENCE</scope>
    <source>
        <strain evidence="3">CW153</strain>
    </source>
</reference>
<feature type="transmembrane region" description="Helical" evidence="1">
    <location>
        <begin position="14"/>
        <end position="39"/>
    </location>
</feature>
<evidence type="ECO:0000256" key="1">
    <source>
        <dbReference type="SAM" id="Phobius"/>
    </source>
</evidence>
<evidence type="ECO:0000259" key="2">
    <source>
        <dbReference type="Pfam" id="PF07790"/>
    </source>
</evidence>
<gene>
    <name evidence="3" type="ORF">O0S09_06250</name>
</gene>
<comment type="caution">
    <text evidence="3">The sequence shown here is derived from an EMBL/GenBank/DDBJ whole genome shotgun (WGS) entry which is preliminary data.</text>
</comment>
<sequence length="149" mass="15168">MKSVAKKDDAVSPVIGTILLVAITVVLVAIVAAVVMGMVSGVGDSKTIGMSVTPYANTTEEGIGVILTVTGGKDASLLKNVTLYMDGVTEWDPAEITGFAVGKPIYVTATVADDDIPTTGVLTVTGSFTDGATSVIYQGRTTIPAKVTT</sequence>
<dbReference type="RefSeq" id="WP_268923111.1">
    <property type="nucleotide sequence ID" value="NZ_JAPTGC010000007.1"/>
</dbReference>
<organism evidence="3 4">
    <name type="scientific">Methanocorpusculum vombati</name>
    <dbReference type="NCBI Taxonomy" id="3002864"/>
    <lineage>
        <taxon>Archaea</taxon>
        <taxon>Methanobacteriati</taxon>
        <taxon>Methanobacteriota</taxon>
        <taxon>Stenosarchaea group</taxon>
        <taxon>Methanomicrobia</taxon>
        <taxon>Methanomicrobiales</taxon>
        <taxon>Methanocorpusculaceae</taxon>
        <taxon>Methanocorpusculum</taxon>
    </lineage>
</organism>
<protein>
    <submittedName>
        <fullName evidence="3">Type IV pilin</fullName>
    </submittedName>
</protein>
<proteinExistence type="predicted"/>
<evidence type="ECO:0000313" key="4">
    <source>
        <dbReference type="Proteomes" id="UP001141336"/>
    </source>
</evidence>
<accession>A0ABT4IM70</accession>
<name>A0ABT4IM70_9EURY</name>
<dbReference type="EMBL" id="JAPTGC010000007">
    <property type="protein sequence ID" value="MCZ0862853.1"/>
    <property type="molecule type" value="Genomic_DNA"/>
</dbReference>